<name>A0A0M3J6F8_ANISI</name>
<dbReference type="WBParaSite" id="ASIM_0000314401-mRNA-1">
    <property type="protein sequence ID" value="ASIM_0000314401-mRNA-1"/>
    <property type="gene ID" value="ASIM_0000314401"/>
</dbReference>
<organism evidence="1">
    <name type="scientific">Anisakis simplex</name>
    <name type="common">Herring worm</name>
    <dbReference type="NCBI Taxonomy" id="6269"/>
    <lineage>
        <taxon>Eukaryota</taxon>
        <taxon>Metazoa</taxon>
        <taxon>Ecdysozoa</taxon>
        <taxon>Nematoda</taxon>
        <taxon>Chromadorea</taxon>
        <taxon>Rhabditida</taxon>
        <taxon>Spirurina</taxon>
        <taxon>Ascaridomorpha</taxon>
        <taxon>Ascaridoidea</taxon>
        <taxon>Anisakidae</taxon>
        <taxon>Anisakis</taxon>
        <taxon>Anisakis simplex complex</taxon>
    </lineage>
</organism>
<sequence>LQERIREIQLDNSSKTAEVLSLKREIEETQRGMVSIL</sequence>
<reference evidence="1" key="1">
    <citation type="submission" date="2017-02" db="UniProtKB">
        <authorList>
            <consortium name="WormBaseParasite"/>
        </authorList>
    </citation>
    <scope>IDENTIFICATION</scope>
</reference>
<protein>
    <submittedName>
        <fullName evidence="1">Lamin</fullName>
    </submittedName>
</protein>
<dbReference type="AlphaFoldDB" id="A0A0M3J6F8"/>
<evidence type="ECO:0000313" key="1">
    <source>
        <dbReference type="WBParaSite" id="ASIM_0000314401-mRNA-1"/>
    </source>
</evidence>
<proteinExistence type="predicted"/>
<accession>A0A0M3J6F8</accession>